<dbReference type="RefSeq" id="XP_047773012.1">
    <property type="nucleotide sequence ID" value="XM_047926570.1"/>
</dbReference>
<comment type="caution">
    <text evidence="5">The sequence shown here is derived from an EMBL/GenBank/DDBJ whole genome shotgun (WGS) entry which is preliminary data.</text>
</comment>
<evidence type="ECO:0000313" key="5">
    <source>
        <dbReference type="EMBL" id="KAH9829556.1"/>
    </source>
</evidence>
<evidence type="ECO:0000259" key="4">
    <source>
        <dbReference type="Pfam" id="PF10342"/>
    </source>
</evidence>
<accession>A0ABQ8JZ96</accession>
<protein>
    <recommendedName>
        <fullName evidence="4">Yeast cell wall synthesis Kre9/Knh1-like N-terminal domain-containing protein</fullName>
    </recommendedName>
</protein>
<evidence type="ECO:0000256" key="1">
    <source>
        <dbReference type="ARBA" id="ARBA00022729"/>
    </source>
</evidence>
<feature type="chain" id="PRO_5045481896" description="Yeast cell wall synthesis Kre9/Knh1-like N-terminal domain-containing protein" evidence="3">
    <location>
        <begin position="25"/>
        <end position="225"/>
    </location>
</feature>
<feature type="domain" description="Yeast cell wall synthesis Kre9/Knh1-like N-terminal" evidence="4">
    <location>
        <begin position="31"/>
        <end position="120"/>
    </location>
</feature>
<name>A0ABQ8JZ96_9APHY</name>
<dbReference type="Pfam" id="PF10342">
    <property type="entry name" value="Kre9_KNH"/>
    <property type="match status" value="1"/>
</dbReference>
<evidence type="ECO:0000256" key="3">
    <source>
        <dbReference type="SAM" id="SignalP"/>
    </source>
</evidence>
<dbReference type="PANTHER" id="PTHR28154:SF1">
    <property type="entry name" value="CELL WALL SYNTHESIS PROTEIN KNH1-RELATED"/>
    <property type="match status" value="1"/>
</dbReference>
<keyword evidence="2" id="KW-0812">Transmembrane</keyword>
<dbReference type="EMBL" id="JADCUA010000037">
    <property type="protein sequence ID" value="KAH9829556.1"/>
    <property type="molecule type" value="Genomic_DNA"/>
</dbReference>
<dbReference type="PANTHER" id="PTHR28154">
    <property type="entry name" value="CELL WALL SYNTHESIS PROTEIN KNH1-RELATED"/>
    <property type="match status" value="1"/>
</dbReference>
<evidence type="ECO:0000256" key="2">
    <source>
        <dbReference type="SAM" id="Phobius"/>
    </source>
</evidence>
<dbReference type="InterPro" id="IPR018466">
    <property type="entry name" value="Kre9/Knh1-like_N"/>
</dbReference>
<evidence type="ECO:0000313" key="6">
    <source>
        <dbReference type="Proteomes" id="UP000814176"/>
    </source>
</evidence>
<sequence>MPKSTSSRVARLLFVAAFGLPALGKLYVTAPVDGTTWTAGQNQTISWKDDGSDPALTKFGKASVGIYVGSATVQTRVQNIVSSVDVATTESIVFTPDPTVGANGDYYFIRFQSLSLKDANNSAFPAEAFSATFTMTGMTGSFNASEHPELGSMATAATSAAAGTQSAGAMAATTGFRVATSSRPPDAVPTTITGVSANGAARRVAGVSVGSASLLAALLLVGWIL</sequence>
<dbReference type="Proteomes" id="UP000814176">
    <property type="component" value="Unassembled WGS sequence"/>
</dbReference>
<gene>
    <name evidence="5" type="ORF">C8Q71DRAFT_843635</name>
</gene>
<keyword evidence="2" id="KW-1133">Transmembrane helix</keyword>
<organism evidence="5 6">
    <name type="scientific">Rhodofomes roseus</name>
    <dbReference type="NCBI Taxonomy" id="34475"/>
    <lineage>
        <taxon>Eukaryota</taxon>
        <taxon>Fungi</taxon>
        <taxon>Dikarya</taxon>
        <taxon>Basidiomycota</taxon>
        <taxon>Agaricomycotina</taxon>
        <taxon>Agaricomycetes</taxon>
        <taxon>Polyporales</taxon>
        <taxon>Rhodofomes</taxon>
    </lineage>
</organism>
<keyword evidence="1 3" id="KW-0732">Signal</keyword>
<feature type="signal peptide" evidence="3">
    <location>
        <begin position="1"/>
        <end position="24"/>
    </location>
</feature>
<keyword evidence="2" id="KW-0472">Membrane</keyword>
<feature type="transmembrane region" description="Helical" evidence="2">
    <location>
        <begin position="204"/>
        <end position="224"/>
    </location>
</feature>
<keyword evidence="6" id="KW-1185">Reference proteome</keyword>
<proteinExistence type="predicted"/>
<dbReference type="GeneID" id="72007302"/>
<reference evidence="5 6" key="1">
    <citation type="journal article" date="2021" name="Environ. Microbiol.">
        <title>Gene family expansions and transcriptome signatures uncover fungal adaptations to wood decay.</title>
        <authorList>
            <person name="Hage H."/>
            <person name="Miyauchi S."/>
            <person name="Viragh M."/>
            <person name="Drula E."/>
            <person name="Min B."/>
            <person name="Chaduli D."/>
            <person name="Navarro D."/>
            <person name="Favel A."/>
            <person name="Norest M."/>
            <person name="Lesage-Meessen L."/>
            <person name="Balint B."/>
            <person name="Merenyi Z."/>
            <person name="de Eugenio L."/>
            <person name="Morin E."/>
            <person name="Martinez A.T."/>
            <person name="Baldrian P."/>
            <person name="Stursova M."/>
            <person name="Martinez M.J."/>
            <person name="Novotny C."/>
            <person name="Magnuson J.K."/>
            <person name="Spatafora J.W."/>
            <person name="Maurice S."/>
            <person name="Pangilinan J."/>
            <person name="Andreopoulos W."/>
            <person name="LaButti K."/>
            <person name="Hundley H."/>
            <person name="Na H."/>
            <person name="Kuo A."/>
            <person name="Barry K."/>
            <person name="Lipzen A."/>
            <person name="Henrissat B."/>
            <person name="Riley R."/>
            <person name="Ahrendt S."/>
            <person name="Nagy L.G."/>
            <person name="Grigoriev I.V."/>
            <person name="Martin F."/>
            <person name="Rosso M.N."/>
        </authorList>
    </citation>
    <scope>NUCLEOTIDE SEQUENCE [LARGE SCALE GENOMIC DNA]</scope>
    <source>
        <strain evidence="5 6">CIRM-BRFM 1785</strain>
    </source>
</reference>
<dbReference type="InterPro" id="IPR045328">
    <property type="entry name" value="Kre9/Knh1"/>
</dbReference>